<reference evidence="2" key="1">
    <citation type="submission" date="2017-01" db="EMBL/GenBank/DDBJ databases">
        <authorList>
            <person name="Wang Y."/>
            <person name="White M."/>
            <person name="Kvist S."/>
            <person name="Moncalvo J.-M."/>
        </authorList>
    </citation>
    <scope>NUCLEOTIDE SEQUENCE [LARGE SCALE GENOMIC DNA]</scope>
    <source>
        <strain evidence="2">ID-206-W2</strain>
    </source>
</reference>
<protein>
    <submittedName>
        <fullName evidence="1">Uncharacterized protein</fullName>
    </submittedName>
</protein>
<dbReference type="AlphaFoldDB" id="A0A1R1Y9F7"/>
<organism evidence="1 2">
    <name type="scientific">Smittium culicis</name>
    <dbReference type="NCBI Taxonomy" id="133412"/>
    <lineage>
        <taxon>Eukaryota</taxon>
        <taxon>Fungi</taxon>
        <taxon>Fungi incertae sedis</taxon>
        <taxon>Zoopagomycota</taxon>
        <taxon>Kickxellomycotina</taxon>
        <taxon>Harpellomycetes</taxon>
        <taxon>Harpellales</taxon>
        <taxon>Legeriomycetaceae</taxon>
        <taxon>Smittium</taxon>
    </lineage>
</organism>
<name>A0A1R1Y9F7_9FUNG</name>
<keyword evidence="2" id="KW-1185">Reference proteome</keyword>
<dbReference type="OrthoDB" id="5592268at2759"/>
<feature type="non-terminal residue" evidence="1">
    <location>
        <position position="119"/>
    </location>
</feature>
<dbReference type="Proteomes" id="UP000187429">
    <property type="component" value="Unassembled WGS sequence"/>
</dbReference>
<dbReference type="EMBL" id="LSSM01002016">
    <property type="protein sequence ID" value="OMJ23485.1"/>
    <property type="molecule type" value="Genomic_DNA"/>
</dbReference>
<evidence type="ECO:0000313" key="2">
    <source>
        <dbReference type="Proteomes" id="UP000187429"/>
    </source>
</evidence>
<sequence length="119" mass="14256">MNPSDSLSRMSEELSEIDEDKIELNSMDIITYNHIKQYVMLNEYPENSDEELRRKIRNKSKQYYVFNKTLFKKVKGLFKEVLNEKNCSDKFFEIHSDNHEGIENTWERVSSIYTGETLF</sequence>
<proteinExistence type="predicted"/>
<gene>
    <name evidence="1" type="ORF">AYI69_g4960</name>
</gene>
<evidence type="ECO:0000313" key="1">
    <source>
        <dbReference type="EMBL" id="OMJ23485.1"/>
    </source>
</evidence>
<accession>A0A1R1Y9F7</accession>
<comment type="caution">
    <text evidence="1">The sequence shown here is derived from an EMBL/GenBank/DDBJ whole genome shotgun (WGS) entry which is preliminary data.</text>
</comment>